<dbReference type="InterPro" id="IPR001466">
    <property type="entry name" value="Beta-lactam-related"/>
</dbReference>
<dbReference type="EMBL" id="UINC01227469">
    <property type="protein sequence ID" value="SVE58369.1"/>
    <property type="molecule type" value="Genomic_DNA"/>
</dbReference>
<dbReference type="InterPro" id="IPR050789">
    <property type="entry name" value="Diverse_Enzym_Activities"/>
</dbReference>
<organism evidence="2">
    <name type="scientific">marine metagenome</name>
    <dbReference type="NCBI Taxonomy" id="408172"/>
    <lineage>
        <taxon>unclassified sequences</taxon>
        <taxon>metagenomes</taxon>
        <taxon>ecological metagenomes</taxon>
    </lineage>
</organism>
<feature type="non-terminal residue" evidence="2">
    <location>
        <position position="1"/>
    </location>
</feature>
<dbReference type="SUPFAM" id="SSF56601">
    <property type="entry name" value="beta-lactamase/transpeptidase-like"/>
    <property type="match status" value="1"/>
</dbReference>
<proteinExistence type="predicted"/>
<accession>A0A383EP33</accession>
<name>A0A383EP33_9ZZZZ</name>
<feature type="non-terminal residue" evidence="2">
    <location>
        <position position="230"/>
    </location>
</feature>
<evidence type="ECO:0000259" key="1">
    <source>
        <dbReference type="Pfam" id="PF00144"/>
    </source>
</evidence>
<dbReference type="PANTHER" id="PTHR43283:SF3">
    <property type="entry name" value="BETA-LACTAMASE FAMILY PROTEIN (AFU_ORTHOLOGUE AFUA_5G07500)"/>
    <property type="match status" value="1"/>
</dbReference>
<dbReference type="Pfam" id="PF00144">
    <property type="entry name" value="Beta-lactamase"/>
    <property type="match status" value="1"/>
</dbReference>
<dbReference type="Gene3D" id="3.40.710.10">
    <property type="entry name" value="DD-peptidase/beta-lactamase superfamily"/>
    <property type="match status" value="1"/>
</dbReference>
<sequence length="230" mass="24864">PVSRYIPEAAGLRVATSTRTAPDGAIPTEALARPLTVRDLLTFRAGIGSEDDPSDLGRVWAQNYIYAGKGTLADRVRRLLGAPLYEQPGTRWRYGWSADVLARVVEVASARPFDRFLAERVFEPLGMDATGFLPPKSERVGIARMYTQDENRNLVLVEEPTSDAPDWTPGGSGLVSTAADYMRFALMLAGGGTCDGVRILAPETVELMTHAHVGSGVLAEEDIEGLGWGF</sequence>
<feature type="domain" description="Beta-lactamase-related" evidence="1">
    <location>
        <begin position="1"/>
        <end position="230"/>
    </location>
</feature>
<gene>
    <name evidence="2" type="ORF">METZ01_LOCUS511223</name>
</gene>
<protein>
    <recommendedName>
        <fullName evidence="1">Beta-lactamase-related domain-containing protein</fullName>
    </recommendedName>
</protein>
<evidence type="ECO:0000313" key="2">
    <source>
        <dbReference type="EMBL" id="SVE58369.1"/>
    </source>
</evidence>
<dbReference type="InterPro" id="IPR012338">
    <property type="entry name" value="Beta-lactam/transpept-like"/>
</dbReference>
<dbReference type="AlphaFoldDB" id="A0A383EP33"/>
<reference evidence="2" key="1">
    <citation type="submission" date="2018-05" db="EMBL/GenBank/DDBJ databases">
        <authorList>
            <person name="Lanie J.A."/>
            <person name="Ng W.-L."/>
            <person name="Kazmierczak K.M."/>
            <person name="Andrzejewski T.M."/>
            <person name="Davidsen T.M."/>
            <person name="Wayne K.J."/>
            <person name="Tettelin H."/>
            <person name="Glass J.I."/>
            <person name="Rusch D."/>
            <person name="Podicherti R."/>
            <person name="Tsui H.-C.T."/>
            <person name="Winkler M.E."/>
        </authorList>
    </citation>
    <scope>NUCLEOTIDE SEQUENCE</scope>
</reference>
<dbReference type="PANTHER" id="PTHR43283">
    <property type="entry name" value="BETA-LACTAMASE-RELATED"/>
    <property type="match status" value="1"/>
</dbReference>